<evidence type="ECO:0000256" key="2">
    <source>
        <dbReference type="ARBA" id="ARBA00023002"/>
    </source>
</evidence>
<dbReference type="PRINTS" id="PR00419">
    <property type="entry name" value="ADXRDTASE"/>
</dbReference>
<dbReference type="InterPro" id="IPR006005">
    <property type="entry name" value="Glut_synth_ssu1"/>
</dbReference>
<keyword evidence="2" id="KW-0560">Oxidoreductase</keyword>
<dbReference type="KEGG" id="rhoz:GXP67_15310"/>
<organism evidence="7 8">
    <name type="scientific">Rhodocytophaga rosea</name>
    <dbReference type="NCBI Taxonomy" id="2704465"/>
    <lineage>
        <taxon>Bacteria</taxon>
        <taxon>Pseudomonadati</taxon>
        <taxon>Bacteroidota</taxon>
        <taxon>Cytophagia</taxon>
        <taxon>Cytophagales</taxon>
        <taxon>Rhodocytophagaceae</taxon>
        <taxon>Rhodocytophaga</taxon>
    </lineage>
</organism>
<keyword evidence="1" id="KW-0028">Amino-acid biosynthesis</keyword>
<dbReference type="Gene3D" id="3.40.50.720">
    <property type="entry name" value="NAD(P)-binding Rossmann-like Domain"/>
    <property type="match status" value="1"/>
</dbReference>
<feature type="domain" description="FAD/NAD(P)-binding" evidence="5">
    <location>
        <begin position="144"/>
        <end position="462"/>
    </location>
</feature>
<evidence type="ECO:0000259" key="6">
    <source>
        <dbReference type="Pfam" id="PF14691"/>
    </source>
</evidence>
<dbReference type="InterPro" id="IPR023753">
    <property type="entry name" value="FAD/NAD-binding_dom"/>
</dbReference>
<proteinExistence type="predicted"/>
<dbReference type="SUPFAM" id="SSF51971">
    <property type="entry name" value="Nucleotide-binding domain"/>
    <property type="match status" value="2"/>
</dbReference>
<sequence>MGKPTGFMEFGRETPKSKAPKDRINEYKEIYLEFADDKVKQQSSRCMDCGVPFCHNGCPLGNNIPDFNDAVYAQNWEYAIEILSATNNFPEFTGRICPAPCEGSCVLGINKPPVTIELIEKTIAEKAFEMGLIKATIPDVRTGKKVAVIGSGPAGLAAAAQLNKAGHWVTVFERDDKIGGLLMYGIPDFKLEKWVVDRRVKVMEEEGIVFKTNVNVGVDISGSDLMSQFDSIVLCTGSTVPRDLPIPGRNLKGVHFAMDFLTQQNNRVTGGRRGMWKEDILATEKNVVVIGGGDTGSDCVGTSNRHKATSVTQIELLTQPPSERASDNPWPLWPMILRTSSSHEEGADRNWCMHTKEFIGDEQGNLTGIKVVKIEWQLDKQTGRSSFVELPETEKILPCELALLAIGFLHTQKSGLVQELNLSLDERGNVKCNNYQSSVNKVFAAGDSRRGQSLVVWAISEGREAARAVDTYLMGTSTLESKDDSLINVSRIA</sequence>
<comment type="pathway">
    <text evidence="4">Amino-acid biosynthesis.</text>
</comment>
<dbReference type="EMBL" id="CP048222">
    <property type="protein sequence ID" value="QHT67908.1"/>
    <property type="molecule type" value="Genomic_DNA"/>
</dbReference>
<dbReference type="PANTHER" id="PTHR43100:SF1">
    <property type="entry name" value="GLUTAMATE SYNTHASE [NADPH] SMALL CHAIN"/>
    <property type="match status" value="1"/>
</dbReference>
<dbReference type="RefSeq" id="WP_162443930.1">
    <property type="nucleotide sequence ID" value="NZ_CP048222.1"/>
</dbReference>
<dbReference type="GO" id="GO:0006537">
    <property type="term" value="P:glutamate biosynthetic process"/>
    <property type="evidence" value="ECO:0007669"/>
    <property type="project" value="UniProtKB-KW"/>
</dbReference>
<dbReference type="InterPro" id="IPR051394">
    <property type="entry name" value="Glutamate_Synthase"/>
</dbReference>
<evidence type="ECO:0000256" key="1">
    <source>
        <dbReference type="ARBA" id="ARBA00022605"/>
    </source>
</evidence>
<evidence type="ECO:0000256" key="4">
    <source>
        <dbReference type="ARBA" id="ARBA00029440"/>
    </source>
</evidence>
<evidence type="ECO:0000259" key="5">
    <source>
        <dbReference type="Pfam" id="PF07992"/>
    </source>
</evidence>
<dbReference type="NCBIfam" id="TIGR01317">
    <property type="entry name" value="GOGAT_sm_gam"/>
    <property type="match status" value="1"/>
</dbReference>
<keyword evidence="8" id="KW-1185">Reference proteome</keyword>
<accession>A0A6C0GIS6</accession>
<evidence type="ECO:0000313" key="8">
    <source>
        <dbReference type="Proteomes" id="UP000480178"/>
    </source>
</evidence>
<dbReference type="Proteomes" id="UP000480178">
    <property type="component" value="Chromosome"/>
</dbReference>
<dbReference type="InterPro" id="IPR028261">
    <property type="entry name" value="DPD_II"/>
</dbReference>
<dbReference type="Pfam" id="PF07992">
    <property type="entry name" value="Pyr_redox_2"/>
    <property type="match status" value="1"/>
</dbReference>
<dbReference type="Gene3D" id="1.10.1060.10">
    <property type="entry name" value="Alpha-helical ferredoxin"/>
    <property type="match status" value="1"/>
</dbReference>
<dbReference type="PANTHER" id="PTHR43100">
    <property type="entry name" value="GLUTAMATE SYNTHASE [NADPH] SMALL CHAIN"/>
    <property type="match status" value="1"/>
</dbReference>
<evidence type="ECO:0000256" key="3">
    <source>
        <dbReference type="ARBA" id="ARBA00023164"/>
    </source>
</evidence>
<name>A0A6C0GIS6_9BACT</name>
<dbReference type="GO" id="GO:0016639">
    <property type="term" value="F:oxidoreductase activity, acting on the CH-NH2 group of donors, NAD or NADP as acceptor"/>
    <property type="evidence" value="ECO:0007669"/>
    <property type="project" value="InterPro"/>
</dbReference>
<dbReference type="SUPFAM" id="SSF46548">
    <property type="entry name" value="alpha-helical ferredoxin"/>
    <property type="match status" value="1"/>
</dbReference>
<dbReference type="InterPro" id="IPR036188">
    <property type="entry name" value="FAD/NAD-bd_sf"/>
</dbReference>
<feature type="domain" description="Dihydroprymidine dehydrogenase" evidence="6">
    <location>
        <begin position="23"/>
        <end position="131"/>
    </location>
</feature>
<keyword evidence="3" id="KW-0314">Glutamate biosynthesis</keyword>
<dbReference type="GO" id="GO:0051536">
    <property type="term" value="F:iron-sulfur cluster binding"/>
    <property type="evidence" value="ECO:0007669"/>
    <property type="project" value="InterPro"/>
</dbReference>
<dbReference type="Pfam" id="PF14691">
    <property type="entry name" value="Fer4_20"/>
    <property type="match status" value="1"/>
</dbReference>
<dbReference type="InterPro" id="IPR009051">
    <property type="entry name" value="Helical_ferredxn"/>
</dbReference>
<dbReference type="AlphaFoldDB" id="A0A6C0GIS6"/>
<gene>
    <name evidence="7" type="ORF">GXP67_15310</name>
</gene>
<evidence type="ECO:0000313" key="7">
    <source>
        <dbReference type="EMBL" id="QHT67908.1"/>
    </source>
</evidence>
<protein>
    <submittedName>
        <fullName evidence="7">Glutamate synthase subunit beta</fullName>
    </submittedName>
</protein>
<reference evidence="7 8" key="1">
    <citation type="submission" date="2020-01" db="EMBL/GenBank/DDBJ databases">
        <authorList>
            <person name="Kim M.K."/>
        </authorList>
    </citation>
    <scope>NUCLEOTIDE SEQUENCE [LARGE SCALE GENOMIC DNA]</scope>
    <source>
        <strain evidence="7 8">172606-1</strain>
    </source>
</reference>
<dbReference type="Gene3D" id="3.50.50.60">
    <property type="entry name" value="FAD/NAD(P)-binding domain"/>
    <property type="match status" value="1"/>
</dbReference>